<accession>A0A2N1E235</accession>
<organism evidence="3 4">
    <name type="scientific">Pseudomonas fluorescens</name>
    <dbReference type="NCBI Taxonomy" id="294"/>
    <lineage>
        <taxon>Bacteria</taxon>
        <taxon>Pseudomonadati</taxon>
        <taxon>Pseudomonadota</taxon>
        <taxon>Gammaproteobacteria</taxon>
        <taxon>Pseudomonadales</taxon>
        <taxon>Pseudomonadaceae</taxon>
        <taxon>Pseudomonas</taxon>
    </lineage>
</organism>
<dbReference type="RefSeq" id="WP_101220544.1">
    <property type="nucleotide sequence ID" value="NZ_KZ478004.1"/>
</dbReference>
<evidence type="ECO:0000313" key="3">
    <source>
        <dbReference type="EMBL" id="PKH18485.1"/>
    </source>
</evidence>
<feature type="transmembrane region" description="Helical" evidence="2">
    <location>
        <begin position="230"/>
        <end position="253"/>
    </location>
</feature>
<evidence type="ECO:0000256" key="2">
    <source>
        <dbReference type="SAM" id="Phobius"/>
    </source>
</evidence>
<protein>
    <recommendedName>
        <fullName evidence="5">Transmembrane protein</fullName>
    </recommendedName>
</protein>
<evidence type="ECO:0008006" key="5">
    <source>
        <dbReference type="Google" id="ProtNLM"/>
    </source>
</evidence>
<gene>
    <name evidence="3" type="ORF">CIB54_18040</name>
</gene>
<comment type="caution">
    <text evidence="3">The sequence shown here is derived from an EMBL/GenBank/DDBJ whole genome shotgun (WGS) entry which is preliminary data.</text>
</comment>
<evidence type="ECO:0000313" key="4">
    <source>
        <dbReference type="Proteomes" id="UP000233564"/>
    </source>
</evidence>
<dbReference type="EMBL" id="NVXX01000026">
    <property type="protein sequence ID" value="PKH18485.1"/>
    <property type="molecule type" value="Genomic_DNA"/>
</dbReference>
<keyword evidence="2" id="KW-0472">Membrane</keyword>
<feature type="transmembrane region" description="Helical" evidence="2">
    <location>
        <begin position="192"/>
        <end position="218"/>
    </location>
</feature>
<dbReference type="Proteomes" id="UP000233564">
    <property type="component" value="Unassembled WGS sequence"/>
</dbReference>
<feature type="transmembrane region" description="Helical" evidence="2">
    <location>
        <begin position="282"/>
        <end position="303"/>
    </location>
</feature>
<feature type="coiled-coil region" evidence="1">
    <location>
        <begin position="113"/>
        <end position="147"/>
    </location>
</feature>
<dbReference type="AlphaFoldDB" id="A0A2N1E235"/>
<keyword evidence="2" id="KW-1133">Transmembrane helix</keyword>
<keyword evidence="2" id="KW-0812">Transmembrane</keyword>
<keyword evidence="1" id="KW-0175">Coiled coil</keyword>
<proteinExistence type="predicted"/>
<name>A0A2N1E235_PSEFL</name>
<sequence length="481" mass="53981">MSFIRKLLDFIVRLFGRKDEPDSDVLPKIDPEKIQKELRVVELARLRGAAGVPSSTATQLSDVEHSIRGKLGGMREQILKYGERSLKSADNRLGAIDVTRDIKRTIALGEEFERNADQDISKMDGELAELQQAAEGKAHALETFREKNKLQCRTADAADGDAKWKNGGLLFAMTVAEGFGNAFLFSEGMASGYVGGFVTALMLSAFNVFVCFFLGRAGAYKNHVKPSRMFAGYFAFGAAVLSMVTVGLGTAYFRFVLPQLEDESQSAVDLILAYLHNSILPFQDISSCGLFALTLIFGVAAVYKGYTWTDRYPGYAKVYLAYEDAQRRYVFAIEALRDLLEQRKLESLLLIDQNVDRAAAAIQNFKRSMNQKTIIKKVVDERMVLADETLTNLVRKYRIENEMARPRDNPPPAYFDEPVTFVEVTIPDFGTEKDELKLAEQERLMNEMIASLETIRARIQSSFNQKYDQVQPLQQLISGRA</sequence>
<reference evidence="3 4" key="1">
    <citation type="submission" date="2017-08" db="EMBL/GenBank/DDBJ databases">
        <authorList>
            <person name="de Groot N.N."/>
        </authorList>
    </citation>
    <scope>NUCLEOTIDE SEQUENCE [LARGE SCALE GENOMIC DNA]</scope>
    <source>
        <strain evidence="3 4">PfR 37</strain>
    </source>
</reference>
<evidence type="ECO:0000256" key="1">
    <source>
        <dbReference type="SAM" id="Coils"/>
    </source>
</evidence>